<name>A0A4P6Y639_9FLAO</name>
<protein>
    <submittedName>
        <fullName evidence="1">Uncharacterized protein</fullName>
    </submittedName>
</protein>
<dbReference type="OrthoDB" id="9786534at2"/>
<proteinExistence type="predicted"/>
<dbReference type="InterPro" id="IPR046674">
    <property type="entry name" value="DUF6544"/>
</dbReference>
<dbReference type="RefSeq" id="WP_133275270.1">
    <property type="nucleotide sequence ID" value="NZ_CP037933.1"/>
</dbReference>
<evidence type="ECO:0000313" key="1">
    <source>
        <dbReference type="EMBL" id="QBN17739.1"/>
    </source>
</evidence>
<evidence type="ECO:0000313" key="2">
    <source>
        <dbReference type="Proteomes" id="UP000291124"/>
    </source>
</evidence>
<organism evidence="1 2">
    <name type="scientific">Flavobacterium nackdongense</name>
    <dbReference type="NCBI Taxonomy" id="2547394"/>
    <lineage>
        <taxon>Bacteria</taxon>
        <taxon>Pseudomonadati</taxon>
        <taxon>Bacteroidota</taxon>
        <taxon>Flavobacteriia</taxon>
        <taxon>Flavobacteriales</taxon>
        <taxon>Flavobacteriaceae</taxon>
        <taxon>Flavobacterium</taxon>
    </lineage>
</organism>
<dbReference type="EMBL" id="CP037933">
    <property type="protein sequence ID" value="QBN17739.1"/>
    <property type="molecule type" value="Genomic_DNA"/>
</dbReference>
<keyword evidence="2" id="KW-1185">Reference proteome</keyword>
<dbReference type="KEGG" id="fnk:E1750_02610"/>
<dbReference type="Pfam" id="PF20181">
    <property type="entry name" value="DUF6544"/>
    <property type="match status" value="1"/>
</dbReference>
<dbReference type="Proteomes" id="UP000291124">
    <property type="component" value="Chromosome"/>
</dbReference>
<accession>A0A4P6Y639</accession>
<reference evidence="2" key="1">
    <citation type="submission" date="2019-03" db="EMBL/GenBank/DDBJ databases">
        <title>Flavobacterium sp.</title>
        <authorList>
            <person name="Kim H."/>
        </authorList>
    </citation>
    <scope>NUCLEOTIDE SEQUENCE [LARGE SCALE GENOMIC DNA]</scope>
    <source>
        <strain evidence="2">GS13</strain>
    </source>
</reference>
<dbReference type="AlphaFoldDB" id="A0A4P6Y639"/>
<gene>
    <name evidence="1" type="ORF">E1750_02610</name>
</gene>
<sequence>MTTILSCNSSKKMFQLKKSEEFAAQPIKAESVLSIQETAHLPACVQKYLEFAGAIGKSKPQNVCIEFDAEMYRKPGDKPMKAYSIQHNFYGKFSRLFLMSASKMGIPFQALHIYKNESAIFQVKVANLFKVVDIGGEELSRAETVTLLNDMCIFAPGNLIDKRLTWSDSDSLSTKVTLTNGKYIVSAIVYFNELGELINFMSDDRSALQDDCTMKNIKWTTPVSNYQEIEGRMIPTVGKTIWHYPEGEFTYGVFKLRSIKYNVEK</sequence>